<dbReference type="EMBL" id="BLQM01000300">
    <property type="protein sequence ID" value="GMH81420.1"/>
    <property type="molecule type" value="Genomic_DNA"/>
</dbReference>
<dbReference type="PANTHER" id="PTHR44019:SF8">
    <property type="entry name" value="POC1 CENTRIOLAR PROTEIN HOMOLOG"/>
    <property type="match status" value="1"/>
</dbReference>
<dbReference type="CDD" id="cd00200">
    <property type="entry name" value="WD40"/>
    <property type="match status" value="2"/>
</dbReference>
<name>A0A9W7B4L9_9STRA</name>
<evidence type="ECO:0000256" key="7">
    <source>
        <dbReference type="ARBA" id="ARBA00022989"/>
    </source>
</evidence>
<dbReference type="PROSITE" id="PS50082">
    <property type="entry name" value="WD_REPEATS_2"/>
    <property type="match status" value="6"/>
</dbReference>
<dbReference type="Proteomes" id="UP001162640">
    <property type="component" value="Unassembled WGS sequence"/>
</dbReference>
<dbReference type="InterPro" id="IPR011047">
    <property type="entry name" value="Quinoprotein_ADH-like_sf"/>
</dbReference>
<dbReference type="SUPFAM" id="SSF50978">
    <property type="entry name" value="WD40 repeat-like"/>
    <property type="match status" value="1"/>
</dbReference>
<dbReference type="PROSITE" id="PS50294">
    <property type="entry name" value="WD_REPEATS_REGION"/>
    <property type="match status" value="6"/>
</dbReference>
<dbReference type="PANTHER" id="PTHR44019">
    <property type="entry name" value="WD REPEAT-CONTAINING PROTEIN 55"/>
    <property type="match status" value="1"/>
</dbReference>
<keyword evidence="4" id="KW-0808">Transferase</keyword>
<dbReference type="Pfam" id="PF04072">
    <property type="entry name" value="LCM"/>
    <property type="match status" value="1"/>
</dbReference>
<evidence type="ECO:0000313" key="14">
    <source>
        <dbReference type="Proteomes" id="UP001162640"/>
    </source>
</evidence>
<feature type="repeat" description="WD" evidence="9">
    <location>
        <begin position="645"/>
        <end position="679"/>
    </location>
</feature>
<evidence type="ECO:0000256" key="8">
    <source>
        <dbReference type="ARBA" id="ARBA00023136"/>
    </source>
</evidence>
<evidence type="ECO:0000259" key="12">
    <source>
        <dbReference type="Pfam" id="PF00520"/>
    </source>
</evidence>
<evidence type="ECO:0000256" key="3">
    <source>
        <dbReference type="ARBA" id="ARBA00022603"/>
    </source>
</evidence>
<dbReference type="InterPro" id="IPR036322">
    <property type="entry name" value="WD40_repeat_dom_sf"/>
</dbReference>
<dbReference type="SUPFAM" id="SSF53335">
    <property type="entry name" value="S-adenosyl-L-methionine-dependent methyltransferases"/>
    <property type="match status" value="1"/>
</dbReference>
<comment type="caution">
    <text evidence="13">The sequence shown here is derived from an EMBL/GenBank/DDBJ whole genome shotgun (WGS) entry which is preliminary data.</text>
</comment>
<dbReference type="Gene3D" id="2.130.10.10">
    <property type="entry name" value="YVTN repeat-like/Quinoprotein amine dehydrogenase"/>
    <property type="match status" value="5"/>
</dbReference>
<feature type="transmembrane region" description="Helical" evidence="11">
    <location>
        <begin position="1400"/>
        <end position="1420"/>
    </location>
</feature>
<dbReference type="InterPro" id="IPR005821">
    <property type="entry name" value="Ion_trans_dom"/>
</dbReference>
<feature type="transmembrane region" description="Helical" evidence="11">
    <location>
        <begin position="1236"/>
        <end position="1256"/>
    </location>
</feature>
<feature type="repeat" description="WD" evidence="9">
    <location>
        <begin position="771"/>
        <end position="812"/>
    </location>
</feature>
<feature type="transmembrane region" description="Helical" evidence="11">
    <location>
        <begin position="1205"/>
        <end position="1224"/>
    </location>
</feature>
<dbReference type="InterPro" id="IPR015943">
    <property type="entry name" value="WD40/YVTN_repeat-like_dom_sf"/>
</dbReference>
<dbReference type="SUPFAM" id="SSF50998">
    <property type="entry name" value="Quinoprotein alcohol dehydrogenase-like"/>
    <property type="match status" value="1"/>
</dbReference>
<keyword evidence="8 11" id="KW-0472">Membrane</keyword>
<protein>
    <recommendedName>
        <fullName evidence="12">Ion transport domain-containing protein</fullName>
    </recommendedName>
</protein>
<dbReference type="GO" id="GO:0005216">
    <property type="term" value="F:monoatomic ion channel activity"/>
    <property type="evidence" value="ECO:0007669"/>
    <property type="project" value="InterPro"/>
</dbReference>
<proteinExistence type="predicted"/>
<evidence type="ECO:0000256" key="10">
    <source>
        <dbReference type="SAM" id="MobiDB-lite"/>
    </source>
</evidence>
<dbReference type="InterPro" id="IPR007213">
    <property type="entry name" value="Ppm1/Ppm2/Tcmp"/>
</dbReference>
<dbReference type="GO" id="GO:0032259">
    <property type="term" value="P:methylation"/>
    <property type="evidence" value="ECO:0007669"/>
    <property type="project" value="UniProtKB-KW"/>
</dbReference>
<dbReference type="PRINTS" id="PR00320">
    <property type="entry name" value="GPROTEINBRPT"/>
</dbReference>
<dbReference type="InterPro" id="IPR020472">
    <property type="entry name" value="WD40_PAC1"/>
</dbReference>
<comment type="subcellular location">
    <subcellularLocation>
        <location evidence="1">Membrane</location>
        <topology evidence="1">Multi-pass membrane protein</topology>
    </subcellularLocation>
</comment>
<accession>A0A9W7B4L9</accession>
<feature type="repeat" description="WD" evidence="9">
    <location>
        <begin position="603"/>
        <end position="644"/>
    </location>
</feature>
<evidence type="ECO:0000256" key="5">
    <source>
        <dbReference type="ARBA" id="ARBA00022692"/>
    </source>
</evidence>
<evidence type="ECO:0000256" key="1">
    <source>
        <dbReference type="ARBA" id="ARBA00004141"/>
    </source>
</evidence>
<dbReference type="Gene3D" id="3.40.50.150">
    <property type="entry name" value="Vaccinia Virus protein VP39"/>
    <property type="match status" value="1"/>
</dbReference>
<dbReference type="GO" id="GO:0008168">
    <property type="term" value="F:methyltransferase activity"/>
    <property type="evidence" value="ECO:0007669"/>
    <property type="project" value="UniProtKB-KW"/>
</dbReference>
<dbReference type="GO" id="GO:0016020">
    <property type="term" value="C:membrane"/>
    <property type="evidence" value="ECO:0007669"/>
    <property type="project" value="UniProtKB-SubCell"/>
</dbReference>
<dbReference type="Pfam" id="PF00400">
    <property type="entry name" value="WD40"/>
    <property type="match status" value="8"/>
</dbReference>
<evidence type="ECO:0000256" key="11">
    <source>
        <dbReference type="SAM" id="Phobius"/>
    </source>
</evidence>
<evidence type="ECO:0000256" key="2">
    <source>
        <dbReference type="ARBA" id="ARBA00022574"/>
    </source>
</evidence>
<evidence type="ECO:0000313" key="13">
    <source>
        <dbReference type="EMBL" id="GMH81420.1"/>
    </source>
</evidence>
<keyword evidence="2 9" id="KW-0853">WD repeat</keyword>
<feature type="repeat" description="WD" evidence="9">
    <location>
        <begin position="813"/>
        <end position="841"/>
    </location>
</feature>
<keyword evidence="7 11" id="KW-1133">Transmembrane helix</keyword>
<dbReference type="PROSITE" id="PS00678">
    <property type="entry name" value="WD_REPEATS_1"/>
    <property type="match status" value="3"/>
</dbReference>
<dbReference type="Pfam" id="PF00520">
    <property type="entry name" value="Ion_trans"/>
    <property type="match status" value="1"/>
</dbReference>
<feature type="region of interest" description="Disordered" evidence="10">
    <location>
        <begin position="1539"/>
        <end position="1559"/>
    </location>
</feature>
<feature type="repeat" description="WD" evidence="9">
    <location>
        <begin position="852"/>
        <end position="885"/>
    </location>
</feature>
<dbReference type="InterPro" id="IPR001680">
    <property type="entry name" value="WD40_rpt"/>
</dbReference>
<keyword evidence="6" id="KW-0677">Repeat</keyword>
<gene>
    <name evidence="13" type="ORF">TL16_g08924</name>
</gene>
<feature type="repeat" description="WD" evidence="9">
    <location>
        <begin position="729"/>
        <end position="770"/>
    </location>
</feature>
<dbReference type="SMART" id="SM00320">
    <property type="entry name" value="WD40"/>
    <property type="match status" value="11"/>
</dbReference>
<feature type="transmembrane region" description="Helical" evidence="11">
    <location>
        <begin position="1366"/>
        <end position="1388"/>
    </location>
</feature>
<feature type="domain" description="Ion transport" evidence="12">
    <location>
        <begin position="1268"/>
        <end position="1466"/>
    </location>
</feature>
<evidence type="ECO:0000256" key="6">
    <source>
        <dbReference type="ARBA" id="ARBA00022737"/>
    </source>
</evidence>
<keyword evidence="5 11" id="KW-0812">Transmembrane</keyword>
<feature type="transmembrane region" description="Helical" evidence="11">
    <location>
        <begin position="1432"/>
        <end position="1454"/>
    </location>
</feature>
<dbReference type="InterPro" id="IPR050505">
    <property type="entry name" value="WDR55/POC1"/>
</dbReference>
<feature type="transmembrane region" description="Helical" evidence="11">
    <location>
        <begin position="1323"/>
        <end position="1346"/>
    </location>
</feature>
<evidence type="ECO:0000256" key="4">
    <source>
        <dbReference type="ARBA" id="ARBA00022679"/>
    </source>
</evidence>
<sequence>MSSFDPEDTFPPSANSSAARHASTALISSLDAYRSKLSLQSFSYPLLDPYLPLFTSSTSRTGLTDSRSSNPLIRRGYYSRLKCIDISLKRFLDEGGEQVIELGSGWSTLSLRTTFDESNTNINSNIIWCEVDYPSLINTKKSLMPSSNPNINLIPLDITSEELPEKLLEFLDSDKRTLVVLEAVAMYLPSEELKFILERLNTSFNKLEIVIYDTVLRGRFGQIMKQNLIRAGVNPLGLTKTSLQDWTTFLEGIGFKDLKVQSMLEAYRGGVMSGEERRECEGVEFLDEVEEFQMIMECYCFFSPDEDERYVVAGGNEFGHVYFIDKRKGSEVQKVKLADDDLADDDPFGVECLAFQPKTCEEDTEEETIVYASTYEGHKKPGKIYAVNLSTSEITNTLEGHTKSVNDLAVSPNGETLISISLKKGVYGQAEAGEVRIWDISKEGGGKEVKVIEEDEHINSVTISHDSSYFCTGGGIRNTTKGIHVYDMTNDDYKIWDTSPPNAMEWTLLKTLAGHTKDVNRISLSPCSHYLASGSGYDHDDGDTSVKVWNVEAGVLLRTIKFPQMIGISGVSFGRNSTIYSASGDGRVRAWNLGAKVREHLRLEGHEHGVKGVAISGDGCTIVSASEDKSVRVWDAQTGKQKACLEGHTDFVKSVAISKDAKLAISGSRDNTVRIWSLEGEGKELKKIDFGKRVEAATFSSDEKSFFAGGGDALLKQFSVDNYELIKEFEGHTHGIYTLETTSDGKHLFSGSQDNTIIVWDVESGEKIRTLEGHTSYVQSVNVTPDNSKIVSASLDKTAKLWELETGKHLHTFEGHSDSVVSVSVHPSGDFIATGSKDKTLHPPYNLLYTSRDSHTSFINSVAFSPDGNSLISGSKDKTVNIADVVSQLNYLPSLIHDHIFKDDCNLDDIAPTTSIDWSNTKTISLLQRNPNSLNEPRFDLNSQQTLTHLAAKNGRSDFLAAALIVPNDDTEDEVIKNNTEDRQVVGYKYGWQSRQKVALSSVTLRDSQNKTPLALAVTAESGPVVKVLLYCYTLLLSQTYALPFNSKNTSQDQHPSSLFPLDELNLALSKFPQLALTFLSQLKLNTSGDHLVQDGVKRHEIGSSGRLIEGSKSRVPQHFWSAKLKKTDDKGLRATLFGLLATQEKGLPVTAKFVPIKDIAAPNSIFLRSVVVACSATKKYTVFENEVIQTLVEHKWSTYVEKMFFFHLYLDIAMVFFLTVDALTYKTAMASDTHIANKIVGHIPMLITLGLWTFFARHEYNQWASTHASTTFKKIRIYLDDFWNVLDVLSLSSIFVAYASRIVLGVYSFISAAEGVGFDSASFHWSTLAMAFALPLSYLNTLFYMQGHKESGELVRMIIGIIQGIRVFLAILIVCMVGFAASFFVLFEGQSNSDGDSTHAGPVKSFLLSYTVLLAGFVIDDLDGSASFFSTGMLFIGFTIFINIIMLNLLIAIMGDIFDKIQESAKAEFIFARANIILEFEGTLTKKQKENNEWFPTWLQVLVPTLENDGSEDGAWVGRVRALKKSINRLERQAAIAEKKRTEERKSDRRSNEKKAKKLEQTISEIKVKLKESEKQRTEENLELKEMLQILCGNFSADEKRERLLNEESNNLMEELGVTVDDLEPQPTDAKSKNEVLKELQRQRLLE</sequence>
<feature type="transmembrane region" description="Helical" evidence="11">
    <location>
        <begin position="1289"/>
        <end position="1311"/>
    </location>
</feature>
<keyword evidence="3" id="KW-0489">Methyltransferase</keyword>
<reference evidence="14" key="1">
    <citation type="journal article" date="2023" name="Commun. Biol.">
        <title>Genome analysis of Parmales, the sister group of diatoms, reveals the evolutionary specialization of diatoms from phago-mixotrophs to photoautotrophs.</title>
        <authorList>
            <person name="Ban H."/>
            <person name="Sato S."/>
            <person name="Yoshikawa S."/>
            <person name="Yamada K."/>
            <person name="Nakamura Y."/>
            <person name="Ichinomiya M."/>
            <person name="Sato N."/>
            <person name="Blanc-Mathieu R."/>
            <person name="Endo H."/>
            <person name="Kuwata A."/>
            <person name="Ogata H."/>
        </authorList>
    </citation>
    <scope>NUCLEOTIDE SEQUENCE [LARGE SCALE GENOMIC DNA]</scope>
</reference>
<dbReference type="InterPro" id="IPR029063">
    <property type="entry name" value="SAM-dependent_MTases_sf"/>
</dbReference>
<evidence type="ECO:0000256" key="9">
    <source>
        <dbReference type="PROSITE-ProRule" id="PRU00221"/>
    </source>
</evidence>
<dbReference type="InterPro" id="IPR019775">
    <property type="entry name" value="WD40_repeat_CS"/>
</dbReference>
<organism evidence="13 14">
    <name type="scientific">Triparma laevis f. inornata</name>
    <dbReference type="NCBI Taxonomy" id="1714386"/>
    <lineage>
        <taxon>Eukaryota</taxon>
        <taxon>Sar</taxon>
        <taxon>Stramenopiles</taxon>
        <taxon>Ochrophyta</taxon>
        <taxon>Bolidophyceae</taxon>
        <taxon>Parmales</taxon>
        <taxon>Triparmaceae</taxon>
        <taxon>Triparma</taxon>
    </lineage>
</organism>